<dbReference type="Pfam" id="PF03374">
    <property type="entry name" value="ANT"/>
    <property type="match status" value="1"/>
</dbReference>
<gene>
    <name evidence="2" type="ORF">SAMN04488021_1373</name>
</gene>
<dbReference type="EMBL" id="FOPU01000037">
    <property type="protein sequence ID" value="SFH83689.1"/>
    <property type="molecule type" value="Genomic_DNA"/>
</dbReference>
<evidence type="ECO:0000313" key="3">
    <source>
        <dbReference type="Proteomes" id="UP000183635"/>
    </source>
</evidence>
<accession>A0A1I3DAS2</accession>
<protein>
    <submittedName>
        <fullName evidence="2">Phage regulatory protein, rha family</fullName>
    </submittedName>
</protein>
<evidence type="ECO:0000259" key="1">
    <source>
        <dbReference type="Pfam" id="PF03374"/>
    </source>
</evidence>
<keyword evidence="3" id="KW-1185">Reference proteome</keyword>
<dbReference type="GO" id="GO:0003677">
    <property type="term" value="F:DNA binding"/>
    <property type="evidence" value="ECO:0007669"/>
    <property type="project" value="InterPro"/>
</dbReference>
<dbReference type="STRING" id="34004.SAMN04488021_1373"/>
<feature type="domain" description="Antirepressor protein C-terminal" evidence="1">
    <location>
        <begin position="165"/>
        <end position="268"/>
    </location>
</feature>
<organism evidence="2 3">
    <name type="scientific">Paracoccus aminovorans</name>
    <dbReference type="NCBI Taxonomy" id="34004"/>
    <lineage>
        <taxon>Bacteria</taxon>
        <taxon>Pseudomonadati</taxon>
        <taxon>Pseudomonadota</taxon>
        <taxon>Alphaproteobacteria</taxon>
        <taxon>Rhodobacterales</taxon>
        <taxon>Paracoccaceae</taxon>
        <taxon>Paracoccus</taxon>
    </lineage>
</organism>
<reference evidence="2 3" key="1">
    <citation type="submission" date="2016-10" db="EMBL/GenBank/DDBJ databases">
        <authorList>
            <person name="de Groot N.N."/>
        </authorList>
    </citation>
    <scope>NUCLEOTIDE SEQUENCE [LARGE SCALE GENOMIC DNA]</scope>
    <source>
        <strain evidence="2 3">DSM 8537</strain>
    </source>
</reference>
<evidence type="ECO:0000313" key="2">
    <source>
        <dbReference type="EMBL" id="SFH83689.1"/>
    </source>
</evidence>
<proteinExistence type="predicted"/>
<dbReference type="OrthoDB" id="9808959at2"/>
<name>A0A1I3DAS2_9RHOB</name>
<dbReference type="AlphaFoldDB" id="A0A1I3DAS2"/>
<dbReference type="InterPro" id="IPR014054">
    <property type="entry name" value="Phage_regulatory_Rha"/>
</dbReference>
<sequence length="273" mass="30215">MSTSLAIETPPQPVVFEREGEVFASSRDVAAFFGKNHRDVTRAIDNLIEQEPALVRDPLQGAAPGHTGAYDRLPIFAQTVHERENPSGGAPIPSRAFDMTRDGFTLLAMGFTGAKALKWKLRYIAAFNALEHDLRNRSSAIDLNDPAQLRALLLSYNEKNEQLQEKVQALLPAQEKLDRIAQADGSFCITNAAKLLQMRPKDLFLWLQENGWIYKRPGGASFLGYHSKTATSLLEHRITTVLRADGSEKVTEQVRVTAKGLTKLAALVKPPLQ</sequence>
<dbReference type="Proteomes" id="UP000183635">
    <property type="component" value="Unassembled WGS sequence"/>
</dbReference>
<dbReference type="InterPro" id="IPR005039">
    <property type="entry name" value="Ant_C"/>
</dbReference>
<dbReference type="Pfam" id="PF09669">
    <property type="entry name" value="Phage_pRha"/>
    <property type="match status" value="1"/>
</dbReference>
<dbReference type="RefSeq" id="WP_074969897.1">
    <property type="nucleotide sequence ID" value="NZ_CBCRYP010000011.1"/>
</dbReference>